<dbReference type="Proteomes" id="UP000598467">
    <property type="component" value="Unassembled WGS sequence"/>
</dbReference>
<keyword evidence="2" id="KW-0255">Endonuclease</keyword>
<keyword evidence="2" id="KW-0378">Hydrolase</keyword>
<feature type="transmembrane region" description="Helical" evidence="1">
    <location>
        <begin position="59"/>
        <end position="78"/>
    </location>
</feature>
<accession>A0A926P1L9</accession>
<gene>
    <name evidence="2" type="ORF">HK439_13705</name>
</gene>
<dbReference type="EMBL" id="JABFCZ010000014">
    <property type="protein sequence ID" value="MBD1547318.1"/>
    <property type="molecule type" value="Genomic_DNA"/>
</dbReference>
<keyword evidence="1" id="KW-0812">Transmembrane</keyword>
<comment type="caution">
    <text evidence="2">The sequence shown here is derived from an EMBL/GenBank/DDBJ whole genome shotgun (WGS) entry which is preliminary data.</text>
</comment>
<dbReference type="RefSeq" id="WP_190292075.1">
    <property type="nucleotide sequence ID" value="NZ_JABFCZ010000014.1"/>
</dbReference>
<reference evidence="2" key="1">
    <citation type="submission" date="2020-05" db="EMBL/GenBank/DDBJ databases">
        <title>Identification of trans-AT polyketide cluster in two marine bacteria, producers of a novel glutaramide-containing polyketide sesbanimide D and analogs.</title>
        <authorList>
            <person name="Kacar D."/>
            <person name="Rodriguez P."/>
            <person name="Canedo L."/>
            <person name="Gonzalez E."/>
            <person name="Galan B."/>
            <person name="De La Calle F."/>
            <person name="Garcia J.L."/>
        </authorList>
    </citation>
    <scope>NUCLEOTIDE SEQUENCE</scope>
    <source>
        <strain evidence="2">PHM038</strain>
    </source>
</reference>
<feature type="transmembrane region" description="Helical" evidence="1">
    <location>
        <begin position="6"/>
        <end position="24"/>
    </location>
</feature>
<keyword evidence="1" id="KW-1133">Transmembrane helix</keyword>
<dbReference type="AlphaFoldDB" id="A0A926P1L9"/>
<name>A0A926P1L9_9HYPH</name>
<evidence type="ECO:0000313" key="2">
    <source>
        <dbReference type="EMBL" id="MBD1547318.1"/>
    </source>
</evidence>
<proteinExistence type="predicted"/>
<organism evidence="2 3">
    <name type="scientific">Roseibium aggregatum</name>
    <dbReference type="NCBI Taxonomy" id="187304"/>
    <lineage>
        <taxon>Bacteria</taxon>
        <taxon>Pseudomonadati</taxon>
        <taxon>Pseudomonadota</taxon>
        <taxon>Alphaproteobacteria</taxon>
        <taxon>Hyphomicrobiales</taxon>
        <taxon>Stappiaceae</taxon>
        <taxon>Roseibium</taxon>
    </lineage>
</organism>
<evidence type="ECO:0000256" key="1">
    <source>
        <dbReference type="SAM" id="Phobius"/>
    </source>
</evidence>
<evidence type="ECO:0000313" key="3">
    <source>
        <dbReference type="Proteomes" id="UP000598467"/>
    </source>
</evidence>
<dbReference type="GO" id="GO:0004519">
    <property type="term" value="F:endonuclease activity"/>
    <property type="evidence" value="ECO:0007669"/>
    <property type="project" value="UniProtKB-KW"/>
</dbReference>
<keyword evidence="1" id="KW-0472">Membrane</keyword>
<protein>
    <submittedName>
        <fullName evidence="2">Endonuclease</fullName>
    </submittedName>
</protein>
<keyword evidence="2" id="KW-0540">Nuclease</keyword>
<sequence>MNVAIFAVIAVVFFILGLGGMMYIDHKFALSVDGRDYAIEGRKLKSDDPYVRRQFRKFFALRVAYSVFLLALLILVTANV</sequence>